<dbReference type="InterPro" id="IPR020845">
    <property type="entry name" value="AMP-binding_CS"/>
</dbReference>
<dbReference type="Pfam" id="PF00501">
    <property type="entry name" value="AMP-binding"/>
    <property type="match status" value="1"/>
</dbReference>
<name>A0A0P7C0G6_9BACT</name>
<gene>
    <name evidence="7" type="ORF">AFM12_18565</name>
</gene>
<feature type="domain" description="Acetyl-coenzyme A synthetase N-terminal" evidence="6">
    <location>
        <begin position="40"/>
        <end position="95"/>
    </location>
</feature>
<dbReference type="NCBIfam" id="NF002937">
    <property type="entry name" value="PRK03584.1"/>
    <property type="match status" value="1"/>
</dbReference>
<dbReference type="NCBIfam" id="TIGR01217">
    <property type="entry name" value="ac_ac_CoA_syn"/>
    <property type="match status" value="1"/>
</dbReference>
<protein>
    <submittedName>
        <fullName evidence="7">Acetoacetyl-CoA synthetase</fullName>
        <ecNumber evidence="7">6.2.1.16</ecNumber>
    </submittedName>
</protein>
<dbReference type="InterPro" id="IPR045851">
    <property type="entry name" value="AMP-bd_C_sf"/>
</dbReference>
<feature type="domain" description="AMP-dependent synthetase/ligase" evidence="5">
    <location>
        <begin position="100"/>
        <end position="469"/>
    </location>
</feature>
<dbReference type="AlphaFoldDB" id="A0A0P7C0G6"/>
<keyword evidence="4" id="KW-0067">ATP-binding</keyword>
<keyword evidence="3" id="KW-0547">Nucleotide-binding</keyword>
<reference evidence="7 8" key="1">
    <citation type="submission" date="2015-07" db="EMBL/GenBank/DDBJ databases">
        <title>The draft genome sequence of Leadbetterella sp. JN14-9.</title>
        <authorList>
            <person name="Liu Y."/>
            <person name="Du J."/>
            <person name="Shao Z."/>
        </authorList>
    </citation>
    <scope>NUCLEOTIDE SEQUENCE [LARGE SCALE GENOMIC DNA]</scope>
    <source>
        <strain evidence="7 8">JN14-9</strain>
    </source>
</reference>
<accession>A0A0P7C0G6</accession>
<dbReference type="STRING" id="1605367.AFM12_18565"/>
<dbReference type="EMBL" id="LGTQ01000015">
    <property type="protein sequence ID" value="KPM46763.1"/>
    <property type="molecule type" value="Genomic_DNA"/>
</dbReference>
<keyword evidence="2 7" id="KW-0436">Ligase</keyword>
<dbReference type="RefSeq" id="WP_055151653.1">
    <property type="nucleotide sequence ID" value="NZ_JXSZ01000015.1"/>
</dbReference>
<dbReference type="PANTHER" id="PTHR42921:SF1">
    <property type="entry name" value="ACETOACETYL-COA SYNTHETASE"/>
    <property type="match status" value="1"/>
</dbReference>
<proteinExistence type="inferred from homology"/>
<dbReference type="GO" id="GO:0005524">
    <property type="term" value="F:ATP binding"/>
    <property type="evidence" value="ECO:0007669"/>
    <property type="project" value="UniProtKB-KW"/>
</dbReference>
<comment type="similarity">
    <text evidence="1">Belongs to the ATP-dependent AMP-binding enzyme family.</text>
</comment>
<dbReference type="PATRIC" id="fig|1605367.3.peg.1155"/>
<dbReference type="PANTHER" id="PTHR42921">
    <property type="entry name" value="ACETOACETYL-COA SYNTHETASE"/>
    <property type="match status" value="1"/>
</dbReference>
<evidence type="ECO:0000256" key="2">
    <source>
        <dbReference type="ARBA" id="ARBA00022598"/>
    </source>
</evidence>
<evidence type="ECO:0000313" key="8">
    <source>
        <dbReference type="Proteomes" id="UP000050454"/>
    </source>
</evidence>
<evidence type="ECO:0000256" key="4">
    <source>
        <dbReference type="ARBA" id="ARBA00022840"/>
    </source>
</evidence>
<dbReference type="EC" id="6.2.1.16" evidence="7"/>
<dbReference type="GO" id="GO:0030729">
    <property type="term" value="F:acetoacetate-CoA ligase activity"/>
    <property type="evidence" value="ECO:0007669"/>
    <property type="project" value="UniProtKB-EC"/>
</dbReference>
<dbReference type="InterPro" id="IPR005914">
    <property type="entry name" value="Acac_CoA_synth"/>
</dbReference>
<dbReference type="InterPro" id="IPR000873">
    <property type="entry name" value="AMP-dep_synth/lig_dom"/>
</dbReference>
<keyword evidence="8" id="KW-1185">Reference proteome</keyword>
<evidence type="ECO:0000259" key="6">
    <source>
        <dbReference type="Pfam" id="PF16177"/>
    </source>
</evidence>
<dbReference type="Gene3D" id="3.40.50.12780">
    <property type="entry name" value="N-terminal domain of ligase-like"/>
    <property type="match status" value="1"/>
</dbReference>
<organism evidence="7 8">
    <name type="scientific">Jiulongibacter sediminis</name>
    <dbReference type="NCBI Taxonomy" id="1605367"/>
    <lineage>
        <taxon>Bacteria</taxon>
        <taxon>Pseudomonadati</taxon>
        <taxon>Bacteroidota</taxon>
        <taxon>Cytophagia</taxon>
        <taxon>Cytophagales</taxon>
        <taxon>Leadbetterellaceae</taxon>
        <taxon>Jiulongibacter</taxon>
    </lineage>
</organism>
<dbReference type="PROSITE" id="PS00455">
    <property type="entry name" value="AMP_BINDING"/>
    <property type="match status" value="1"/>
</dbReference>
<comment type="caution">
    <text evidence="7">The sequence shown here is derived from an EMBL/GenBank/DDBJ whole genome shotgun (WGS) entry which is preliminary data.</text>
</comment>
<evidence type="ECO:0000256" key="3">
    <source>
        <dbReference type="ARBA" id="ARBA00022741"/>
    </source>
</evidence>
<dbReference type="OrthoDB" id="9778383at2"/>
<dbReference type="Proteomes" id="UP000050454">
    <property type="component" value="Unassembled WGS sequence"/>
</dbReference>
<dbReference type="InterPro" id="IPR042099">
    <property type="entry name" value="ANL_N_sf"/>
</dbReference>
<dbReference type="InterPro" id="IPR032387">
    <property type="entry name" value="ACAS_N"/>
</dbReference>
<evidence type="ECO:0000256" key="1">
    <source>
        <dbReference type="ARBA" id="ARBA00006432"/>
    </source>
</evidence>
<dbReference type="Pfam" id="PF16177">
    <property type="entry name" value="ACAS_N"/>
    <property type="match status" value="1"/>
</dbReference>
<dbReference type="GO" id="GO:0006629">
    <property type="term" value="P:lipid metabolic process"/>
    <property type="evidence" value="ECO:0007669"/>
    <property type="project" value="InterPro"/>
</dbReference>
<evidence type="ECO:0000313" key="7">
    <source>
        <dbReference type="EMBL" id="KPM46763.1"/>
    </source>
</evidence>
<evidence type="ECO:0000259" key="5">
    <source>
        <dbReference type="Pfam" id="PF00501"/>
    </source>
</evidence>
<sequence>MTNQEPEILWKPDTRTIEESNLSTYLNWLEENRDLSFQDYDALWKWSVNNVPAFWESLVDYFEIQFHTPPQNTLSDDPMPRVRWFEGATLNYTEHIFRNKNAENPAIIYLDERHTTTETSWTELEKQVASLAHWLVKAGVKKGDRVAAYLPNIPEATAAMLATAAVGAIWTSTSPDFGADSVIDRFQQTEPKVLIAAARYSYNGKEFDRSEVIEHLKKNLPTVESLIMIDDSSAEKDSVNWSDIMRKNAGQNIPYTYVDFMHPIWILYSSGTTGKPKAITHSQGGILLEHLKYLHFHNDLKPGERYFWFSTTGWMMWNFVQGVLLLGGTIVLYNGSPSYPDLGVLWRLIDSAKIAHFGTSAPFILACKKAGISPKSLAGLNSLRSLSSTGAPLPSEGFQWLKEEVKDPLWTISMSGGTDLCTAFVGGVPAVPVYLGEIQRACLGASVDAFNERGEPLRNEEGEMVLTKPMPSMPVFFWGDESFEKYTESYFEMFPNIWRHGDWLTITDRKTLIISGRSDATLNRNGIRIGTAEIYRVIDQISQVEESLIVNIEKKNGEHFMPLFVKMRKGQEFNQNVEEQINTGLRKAYSPRHVPDTIIAVNDIPFTLSGKKMEAPVKKILMGIPPEKAVNLGSMRNPESVTEFVTLGEGRLKEILKSN</sequence>
<dbReference type="SUPFAM" id="SSF56801">
    <property type="entry name" value="Acetyl-CoA synthetase-like"/>
    <property type="match status" value="1"/>
</dbReference>
<dbReference type="Gene3D" id="3.30.300.30">
    <property type="match status" value="1"/>
</dbReference>